<dbReference type="Gene3D" id="2.40.30.160">
    <property type="match status" value="1"/>
</dbReference>
<dbReference type="SUPFAM" id="SSF103025">
    <property type="entry name" value="Folate-binding domain"/>
    <property type="match status" value="1"/>
</dbReference>
<dbReference type="AlphaFoldDB" id="A0A654KIN8"/>
<dbReference type="InterPro" id="IPR017703">
    <property type="entry name" value="YgfZ/GCV_T_CS"/>
</dbReference>
<evidence type="ECO:0000313" key="2">
    <source>
        <dbReference type="Proteomes" id="UP000007472"/>
    </source>
</evidence>
<organism evidence="1 2">
    <name type="scientific">Taylorella equigenitalis (strain MCE9)</name>
    <dbReference type="NCBI Taxonomy" id="937774"/>
    <lineage>
        <taxon>Bacteria</taxon>
        <taxon>Pseudomonadati</taxon>
        <taxon>Pseudomonadota</taxon>
        <taxon>Betaproteobacteria</taxon>
        <taxon>Burkholderiales</taxon>
        <taxon>Alcaligenaceae</taxon>
        <taxon>Taylorella</taxon>
    </lineage>
</organism>
<accession>A0A654KIN8</accession>
<evidence type="ECO:0000313" key="1">
    <source>
        <dbReference type="EMBL" id="ADU92338.1"/>
    </source>
</evidence>
<gene>
    <name evidence="1" type="ordered locus">TEQUI_1424</name>
</gene>
<dbReference type="GO" id="GO:0016226">
    <property type="term" value="P:iron-sulfur cluster assembly"/>
    <property type="evidence" value="ECO:0007669"/>
    <property type="project" value="TreeGrafter"/>
</dbReference>
<dbReference type="EMBL" id="CP002456">
    <property type="protein sequence ID" value="ADU92338.1"/>
    <property type="molecule type" value="Genomic_DNA"/>
</dbReference>
<sequence>MINQFALLKLSGADVRNFLQGQLTQDINRVSAGQAQFFGYCNNQGRLLATGVMWSDSVDDTNIDESIFMMVHKSIATLLQKRLSMFVLRAKVLIEQVESSIQAVYEPESDLTNGGTPHFPLLHCDKGAGLFSVGFPSPNANISRKLIIKLIEHKGVEREDEDQKWATQDILSGLPWITDKTYEKFLAQSLNLDIINAISFNKGCYVGQEVIARLHYKSKPKRRAFPVRFSEHSLIEGADIYDFGSVINISHFEGGNYVLAEIQLSSLESLHNQSDLELIPLPYMINLSQT</sequence>
<dbReference type="KEGG" id="teq:TEQUI_1424"/>
<name>A0A654KIN8_TAYEM</name>
<dbReference type="InterPro" id="IPR045179">
    <property type="entry name" value="YgfZ/GcvT"/>
</dbReference>
<dbReference type="PANTHER" id="PTHR22602">
    <property type="entry name" value="TRANSFERASE CAF17, MITOCHONDRIAL-RELATED"/>
    <property type="match status" value="1"/>
</dbReference>
<dbReference type="Gene3D" id="3.30.70.1400">
    <property type="entry name" value="Aminomethyltransferase beta-barrel domains"/>
    <property type="match status" value="1"/>
</dbReference>
<reference evidence="1 2" key="1">
    <citation type="journal article" date="2011" name="J. Bacteriol.">
        <title>Genome sequence of Taylorella equigenitalis MCE9, the causative agent of contagious equine metritis.</title>
        <authorList>
            <person name="Hebert L."/>
            <person name="Moumen B."/>
            <person name="Duquesne F."/>
            <person name="Breuil M.F."/>
            <person name="Laugier C."/>
            <person name="Batto J.M."/>
            <person name="Renault P."/>
            <person name="Petry S."/>
        </authorList>
    </citation>
    <scope>NUCLEOTIDE SEQUENCE [LARGE SCALE GENOMIC DNA]</scope>
    <source>
        <strain evidence="1 2">MCE9</strain>
    </source>
</reference>
<dbReference type="Proteomes" id="UP000007472">
    <property type="component" value="Chromosome"/>
</dbReference>
<dbReference type="NCBIfam" id="TIGR03317">
    <property type="entry name" value="ygfZ_signature"/>
    <property type="match status" value="1"/>
</dbReference>
<protein>
    <submittedName>
        <fullName evidence="1">Folate-dependent protein for Fe/S</fullName>
    </submittedName>
</protein>
<proteinExistence type="predicted"/>
<dbReference type="PANTHER" id="PTHR22602:SF0">
    <property type="entry name" value="TRANSFERASE CAF17, MITOCHONDRIAL-RELATED"/>
    <property type="match status" value="1"/>
</dbReference>